<dbReference type="RefSeq" id="NP_001410132.1">
    <property type="nucleotide sequence ID" value="NM_001423203.1"/>
</dbReference>
<feature type="transmembrane region" description="Helical" evidence="12">
    <location>
        <begin position="533"/>
        <end position="555"/>
    </location>
</feature>
<organism evidence="14 16">
    <name type="scientific">Danio rerio</name>
    <name type="common">Zebrafish</name>
    <name type="synonym">Brachydanio rerio</name>
    <dbReference type="NCBI Taxonomy" id="7955"/>
    <lineage>
        <taxon>Eukaryota</taxon>
        <taxon>Metazoa</taxon>
        <taxon>Chordata</taxon>
        <taxon>Craniata</taxon>
        <taxon>Vertebrata</taxon>
        <taxon>Euteleostomi</taxon>
        <taxon>Actinopterygii</taxon>
        <taxon>Neopterygii</taxon>
        <taxon>Teleostei</taxon>
        <taxon>Ostariophysi</taxon>
        <taxon>Cypriniformes</taxon>
        <taxon>Danionidae</taxon>
        <taxon>Danioninae</taxon>
        <taxon>Danio</taxon>
    </lineage>
</organism>
<keyword evidence="2 10" id="KW-0813">Transport</keyword>
<dbReference type="Pfam" id="PF00027">
    <property type="entry name" value="cNMP_binding"/>
    <property type="match status" value="4"/>
</dbReference>
<evidence type="ECO:0000256" key="2">
    <source>
        <dbReference type="ARBA" id="ARBA00022448"/>
    </source>
</evidence>
<feature type="transmembrane region" description="Helical" evidence="12">
    <location>
        <begin position="238"/>
        <end position="261"/>
    </location>
</feature>
<dbReference type="Gene3D" id="2.60.120.10">
    <property type="entry name" value="Jelly Rolls"/>
    <property type="match status" value="4"/>
</dbReference>
<dbReference type="InterPro" id="IPR018490">
    <property type="entry name" value="cNMP-bd_dom_sf"/>
</dbReference>
<feature type="region of interest" description="Disordered" evidence="11">
    <location>
        <begin position="990"/>
        <end position="1016"/>
    </location>
</feature>
<feature type="domain" description="Cyclic nucleotide-binding" evidence="13">
    <location>
        <begin position="1990"/>
        <end position="2089"/>
    </location>
</feature>
<feature type="transmembrane region" description="Helical" evidence="12">
    <location>
        <begin position="208"/>
        <end position="226"/>
    </location>
</feature>
<dbReference type="InterPro" id="IPR000595">
    <property type="entry name" value="cNMP-bd_dom"/>
</dbReference>
<dbReference type="Pfam" id="PF07885">
    <property type="entry name" value="Ion_trans_2"/>
    <property type="match status" value="1"/>
</dbReference>
<sequence>MHDPREMKDEASIRSPKQRNVRLWSAFFSLTCLAAVLECLFELFFNSDISGLSFMRYILDVIFIINIISRFFIGYEVHGVVITDPKKVRKKYLRTWFFFDLLSVLPFQALKQVHPYMRFLEASRCLRVFRLFTIISYFSKEPDTNKVLLTAFRMFSIMALSVQFSACLWFNQVCDADYKGHKKVCTKGDNWLLLLSESNLTGISDVEWYATSVYWSVITLCTIGYGDIHATNLEESTVASVVMLLGLLAFGFSMSSLSTVISNMASLRGRFHHRIEAVLHYMMHMDLPMEIQTMVHHYYYYLWLHQKGRNITGLMDDLPNVLREDISSSCYRSLIKKAKLFRNTANGFKMALSLKLKTYTYIPGQTLAKAGEINQNLYYIKHGHVQVFSQNPEVEIATLLPGTLFGEVHLLYEIPRNVTIRASTLCEITILEHKDLLSLFDEFPEAAVQISRDAKTRLQNLRCPIEEAYIFGLASIPQNVAFEREQWINLQPREQRIFAASFEYASNQIPPMNSFWKTTFHPQSAFIKTWRYFFSWCLTVSVFLEAWVFFFTHSADAKGVFTEDWGAFYFVFKVLIYIVAAFDIFVNLRTDVFTKDGHVTDLAVIFRVYRKSWNFYYDVLALLPLELISFAFGATEPWTVSCLVRLNRLLLIRRIYLYFRQNECDLYSHLYEQRIAKCLFIFFFSLHFCAGMLYLSACDNKRCLEESWAWNAGLKPSQSSFEHYIITVYWTTTTFTSVGYGDIVPGSLIEQCLAAIVGLIGMLVLTYVIGLMCATISDRNAKRLTFQNVFSEMRQFMERHGVAASLQIRVKNYMNLLWNKYQGAAYPGGPFLMHDLSIELKHSVLMAERGELLSQIPFFSEAEQSFIQNLALTSVIYSFPEGEIIQYSNTLSTELFCILQGTCQILKDDLSEIVGHYYKGMFFGEAGFLFGKPATLTVRAMTCCKIVVIDFDKVKVLLEKHPRLKSQIKQSCANPQRYATLVEDAKKLQESQSDVQDSPTHSASMRFQGSRNSSNSKCCVEKFGNILMYAGPEEEMTRMQDVSHQRPSTVMGRAVYFFLRIFQSVFLMRSAILPWSPWYVKWEVFRSITAVAVSIATSLLFAFLHFQMELWIICYILGLFCWVDMYIRMHVAFYKENILKVDTLETACHYFKTGFLLDFITCFPWELVSWIVIPPFSENGFLVSNEYLHFYAYLRTPHILQLYRIPLLISYLESDIAAATNTITSFKLFLYSTLVLHFSTCILFASSCPAIGLYENTTNYFLPEIKHNCTPLSWVTHLDATFNIDFGTASFLQIYLMSLYFATSTLCTVGFGDIYPCLSASRAGQVFIMLIGVLFVGWLSGSVTGMLANTDALRAAYTEKAESMKLFLKSHRLTGALYNQVIGFYKFRWMCTKGFDQDKLSQYLPSSLVSDLSTVLYADFIAKVFGLKIQRTTTQESEINLLSTVEITRAGKLSLPVFEMTLSKTWLEQLENDGCFIRLLAGGVSQCLYRASDVIYKKGDCGSEVYFVEKGEVEVLSNNESKVLFKLSAGQYFGERSLLFHEPRAATIRAATNSEMYVLSQKSLHEILKYYPHIHEQMQSSADEIKDLLHEDYQIHAPARPDSAPTTFRRAGWEQLYRDHMTENEERAILRLQPLHVRLWTRVSPLLIWFLLKIFNFIRMSNNRTMDADNSFRVVYQYTGCILFTILFWAITLMSSVHSVNVYLLLLTTCTQVFQMFEIFLKFHIATYDDHRAFASDYKSTSHSYLTRKFGFAFDMACAFPFGLIIVHLVEKDSPLFLPIMIIYARIAHLPRIISLLVFMWKEEQSITSNLLCIRMIKFFVHSVLFVHCAAMLCVSFVEIYGVMSWIAEIEISDFSEMYKYAVYWIVQIYTTVGFGDILSLNLGEVMACTFIMILSKIQVIYKMGLLIATQTNKNTLQVAFEAKLQTILEYMKHERIPRQLQNRVSHFYNYQWNRNKGICTEELFRGVPRCLKMDVLMSICGEYLKSHHLFSHFTIPVMRELSARVTFRCFPVGECIYRKGDSGTEIYFLLIGKVNLCLDTRGHEVYQRLCRGTAFGDRIVIEHTRHDTAIAANYVDVAVLSKTSLASLSHLYPAAMHKLKEKLADIQQE</sequence>
<dbReference type="AGR" id="ZFIN:ZDB-GENE-081107-57"/>
<evidence type="ECO:0000256" key="12">
    <source>
        <dbReference type="SAM" id="Phobius"/>
    </source>
</evidence>
<feature type="transmembrane region" description="Helical" evidence="12">
    <location>
        <begin position="1819"/>
        <end position="1842"/>
    </location>
</feature>
<feature type="transmembrane region" description="Helical" evidence="12">
    <location>
        <begin position="1700"/>
        <end position="1721"/>
    </location>
</feature>
<evidence type="ECO:0000313" key="14">
    <source>
        <dbReference type="Proteomes" id="UP000000437"/>
    </source>
</evidence>
<dbReference type="CDD" id="cd00038">
    <property type="entry name" value="CAP_ED"/>
    <property type="match status" value="4"/>
</dbReference>
<dbReference type="PROSITE" id="PS00889">
    <property type="entry name" value="CNMP_BINDING_2"/>
    <property type="match status" value="1"/>
</dbReference>
<evidence type="ECO:0000256" key="10">
    <source>
        <dbReference type="RuleBase" id="RU003857"/>
    </source>
</evidence>
<comment type="subcellular location">
    <subcellularLocation>
        <location evidence="1">Membrane</location>
        <topology evidence="1">Multi-pass membrane protein</topology>
    </subcellularLocation>
</comment>
<dbReference type="SMART" id="SM00100">
    <property type="entry name" value="cNMP"/>
    <property type="match status" value="4"/>
</dbReference>
<feature type="transmembrane region" description="Helical" evidence="12">
    <location>
        <begin position="1294"/>
        <end position="1315"/>
    </location>
</feature>
<dbReference type="Proteomes" id="UP000000437">
    <property type="component" value="Chromosome 13"/>
</dbReference>
<dbReference type="CTD" id="110440193"/>
<reference evidence="15" key="2">
    <citation type="journal article" date="2015" name="Elife">
        <title>A K(+)-selective CNG channel orchestrates Ca(2+) signalling in zebrafish sperm.</title>
        <authorList>
            <person name="Fechner S."/>
            <person name="Alvarez L."/>
            <person name="Bonigk W."/>
            <person name="Muller A."/>
            <person name="Berger T.K."/>
            <person name="Pascal R."/>
            <person name="Trotschel C."/>
            <person name="Poetsch A."/>
            <person name="Stolting G."/>
            <person name="Siegfried K.R."/>
            <person name="Kremmer E."/>
            <person name="Seifert R."/>
            <person name="Kaupp U.B."/>
        </authorList>
    </citation>
    <scope>NUCLEOTIDE SEQUENCE</scope>
    <source>
        <strain evidence="15">Tuebingen</strain>
    </source>
</reference>
<reference evidence="14" key="1">
    <citation type="journal article" date="2013" name="Nature">
        <title>The zebrafish reference genome sequence and its relationship to the human genome.</title>
        <authorList>
            <consortium name="Genome Reference Consortium Zebrafish"/>
            <person name="Howe K."/>
            <person name="Clark M.D."/>
            <person name="Torroja C.F."/>
            <person name="Torrance J."/>
            <person name="Berthelot C."/>
            <person name="Muffato M."/>
            <person name="Collins J.E."/>
            <person name="Humphray S."/>
            <person name="McLaren K."/>
            <person name="Matthews L."/>
            <person name="McLaren S."/>
            <person name="Sealy I."/>
            <person name="Caccamo M."/>
            <person name="Churcher C."/>
            <person name="Scott C."/>
            <person name="Barrett J.C."/>
            <person name="Koch R."/>
            <person name="Rauch G.J."/>
            <person name="White S."/>
            <person name="Chow W."/>
            <person name="Kilian B."/>
            <person name="Quintais L.T."/>
            <person name="Guerra-Assuncao J.A."/>
            <person name="Zhou Y."/>
            <person name="Gu Y."/>
            <person name="Yen J."/>
            <person name="Vogel J.H."/>
            <person name="Eyre T."/>
            <person name="Redmond S."/>
            <person name="Banerjee R."/>
            <person name="Chi J."/>
            <person name="Fu B."/>
            <person name="Langley E."/>
            <person name="Maguire S.F."/>
            <person name="Laird G.K."/>
            <person name="Lloyd D."/>
            <person name="Kenyon E."/>
            <person name="Donaldson S."/>
            <person name="Sehra H."/>
            <person name="Almeida-King J."/>
            <person name="Loveland J."/>
            <person name="Trevanion S."/>
            <person name="Jones M."/>
            <person name="Quail M."/>
            <person name="Willey D."/>
            <person name="Hunt A."/>
            <person name="Burton J."/>
            <person name="Sims S."/>
            <person name="McLay K."/>
            <person name="Plumb B."/>
            <person name="Davis J."/>
            <person name="Clee C."/>
            <person name="Oliver K."/>
            <person name="Clark R."/>
            <person name="Riddle C."/>
            <person name="Elliot D."/>
            <person name="Eliott D."/>
            <person name="Threadgold G."/>
            <person name="Harden G."/>
            <person name="Ware D."/>
            <person name="Begum S."/>
            <person name="Mortimore B."/>
            <person name="Mortimer B."/>
            <person name="Kerry G."/>
            <person name="Heath P."/>
            <person name="Phillimore B."/>
            <person name="Tracey A."/>
            <person name="Corby N."/>
            <person name="Dunn M."/>
            <person name="Johnson C."/>
            <person name="Wood J."/>
            <person name="Clark S."/>
            <person name="Pelan S."/>
            <person name="Griffiths G."/>
            <person name="Smith M."/>
            <person name="Glithero R."/>
            <person name="Howden P."/>
            <person name="Barker N."/>
            <person name="Lloyd C."/>
            <person name="Stevens C."/>
            <person name="Harley J."/>
            <person name="Holt K."/>
            <person name="Panagiotidis G."/>
            <person name="Lovell J."/>
            <person name="Beasley H."/>
            <person name="Henderson C."/>
            <person name="Gordon D."/>
            <person name="Auger K."/>
            <person name="Wright D."/>
            <person name="Collins J."/>
            <person name="Raisen C."/>
            <person name="Dyer L."/>
            <person name="Leung K."/>
            <person name="Robertson L."/>
            <person name="Ambridge K."/>
            <person name="Leongamornlert D."/>
            <person name="McGuire S."/>
            <person name="Gilderthorp R."/>
            <person name="Griffiths C."/>
            <person name="Manthravadi D."/>
            <person name="Nichol S."/>
            <person name="Barker G."/>
            <person name="Whitehead S."/>
            <person name="Kay M."/>
            <person name="Brown J."/>
            <person name="Murnane C."/>
            <person name="Gray E."/>
            <person name="Humphries M."/>
            <person name="Sycamore N."/>
            <person name="Barker D."/>
            <person name="Saunders D."/>
            <person name="Wallis J."/>
            <person name="Babbage A."/>
            <person name="Hammond S."/>
            <person name="Mashreghi-Mohammadi M."/>
            <person name="Barr L."/>
            <person name="Martin S."/>
            <person name="Wray P."/>
            <person name="Ellington A."/>
            <person name="Matthews N."/>
            <person name="Ellwood M."/>
            <person name="Woodmansey R."/>
            <person name="Clark G."/>
            <person name="Cooper J."/>
            <person name="Cooper J."/>
            <person name="Tromans A."/>
            <person name="Grafham D."/>
            <person name="Skuce C."/>
            <person name="Pandian R."/>
            <person name="Andrews R."/>
            <person name="Harrison E."/>
            <person name="Kimberley A."/>
            <person name="Garnett J."/>
            <person name="Fosker N."/>
            <person name="Hall R."/>
            <person name="Garner P."/>
            <person name="Kelly D."/>
            <person name="Bird C."/>
            <person name="Palmer S."/>
            <person name="Gehring I."/>
            <person name="Berger A."/>
            <person name="Dooley C.M."/>
            <person name="Ersan-Urun Z."/>
            <person name="Eser C."/>
            <person name="Geiger H."/>
            <person name="Geisler M."/>
            <person name="Karotki L."/>
            <person name="Kirn A."/>
            <person name="Konantz J."/>
            <person name="Konantz M."/>
            <person name="Oberlander M."/>
            <person name="Rudolph-Geiger S."/>
            <person name="Teucke M."/>
            <person name="Lanz C."/>
            <person name="Raddatz G."/>
            <person name="Osoegawa K."/>
            <person name="Zhu B."/>
            <person name="Rapp A."/>
            <person name="Widaa S."/>
            <person name="Langford C."/>
            <person name="Yang F."/>
            <person name="Schuster S.C."/>
            <person name="Carter N.P."/>
            <person name="Harrow J."/>
            <person name="Ning Z."/>
            <person name="Herrero J."/>
            <person name="Searle S.M."/>
            <person name="Enright A."/>
            <person name="Geisler R."/>
            <person name="Plasterk R.H."/>
            <person name="Lee C."/>
            <person name="Westerfield M."/>
            <person name="de Jong P.J."/>
            <person name="Zon L.I."/>
            <person name="Postlethwait J.H."/>
            <person name="Nusslein-Volhard C."/>
            <person name="Hubbard T.J."/>
            <person name="Roest Crollius H."/>
            <person name="Rogers J."/>
            <person name="Stemple D.L."/>
        </authorList>
    </citation>
    <scope>NUCLEOTIDE SEQUENCE [LARGE SCALE GENOMIC DNA]</scope>
    <source>
        <strain evidence="14">Tuebingen</strain>
    </source>
</reference>
<evidence type="ECO:0000256" key="11">
    <source>
        <dbReference type="SAM" id="MobiDB-lite"/>
    </source>
</evidence>
<evidence type="ECO:0000313" key="15">
    <source>
        <dbReference type="RefSeq" id="NP_001410132.1"/>
    </source>
</evidence>
<dbReference type="FunFam" id="1.10.287.70:FF:000318">
    <property type="entry name" value="Cyclic nucleotide-gated potassium channel"/>
    <property type="match status" value="1"/>
</dbReference>
<feature type="transmembrane region" description="Helical" evidence="12">
    <location>
        <begin position="1327"/>
        <end position="1348"/>
    </location>
</feature>
<dbReference type="KEGG" id="dre:110440193"/>
<keyword evidence="8" id="KW-1071">Ligand-gated ion channel</keyword>
<dbReference type="FunFam" id="1.10.287.70:FF:000123">
    <property type="entry name" value="Potassium channel KAT3"/>
    <property type="match status" value="1"/>
</dbReference>
<dbReference type="InterPro" id="IPR003280">
    <property type="entry name" value="2pore_dom_K_chnl"/>
</dbReference>
<dbReference type="GO" id="GO:0005221">
    <property type="term" value="F:intracellularly cyclic nucleotide-activated monoatomic cation channel activity"/>
    <property type="evidence" value="ECO:0007669"/>
    <property type="project" value="InterPro"/>
</dbReference>
<feature type="transmembrane region" description="Helical" evidence="12">
    <location>
        <begin position="615"/>
        <end position="632"/>
    </location>
</feature>
<dbReference type="InterPro" id="IPR014710">
    <property type="entry name" value="RmlC-like_jellyroll"/>
</dbReference>
<name>A0A8M9QP10_DANRE</name>
<evidence type="ECO:0007829" key="18">
    <source>
        <dbReference type="PeptideAtlas" id="A0A8M9QP10"/>
    </source>
</evidence>
<feature type="transmembrane region" description="Helical" evidence="12">
    <location>
        <begin position="753"/>
        <end position="777"/>
    </location>
</feature>
<dbReference type="GO" id="GO:0016020">
    <property type="term" value="C:membrane"/>
    <property type="evidence" value="ECO:0007669"/>
    <property type="project" value="UniProtKB-SubCell"/>
</dbReference>
<dbReference type="RefSeq" id="XP_021336625.2">
    <property type="nucleotide sequence ID" value="XM_021480950.2"/>
</dbReference>
<keyword evidence="3 10" id="KW-0812">Transmembrane</keyword>
<dbReference type="AlphaFoldDB" id="A0A8M9QP10"/>
<feature type="transmembrane region" description="Helical" evidence="12">
    <location>
        <begin position="1639"/>
        <end position="1655"/>
    </location>
</feature>
<keyword evidence="5 12" id="KW-1133">Transmembrane helix</keyword>
<dbReference type="ZFIN" id="ZDB-GENE-081107-57">
    <property type="gene designation" value="cngk"/>
</dbReference>
<feature type="domain" description="Cyclic nucleotide-binding" evidence="13">
    <location>
        <begin position="1489"/>
        <end position="1568"/>
    </location>
</feature>
<evidence type="ECO:0000313" key="16">
    <source>
        <dbReference type="RefSeq" id="XP_021336625.2"/>
    </source>
</evidence>
<feature type="domain" description="Cyclic nucleotide-binding" evidence="13">
    <location>
        <begin position="858"/>
        <end position="958"/>
    </location>
</feature>
<evidence type="ECO:0000256" key="7">
    <source>
        <dbReference type="ARBA" id="ARBA00023136"/>
    </source>
</evidence>
<dbReference type="PANTHER" id="PTHR45638:SF19">
    <property type="entry name" value="CYCLIC NUCLEOTIDE-BINDING DOMAIN-CONTAINING PROTEIN"/>
    <property type="match status" value="1"/>
</dbReference>
<keyword evidence="9 10" id="KW-0407">Ion channel</keyword>
<gene>
    <name evidence="15 16 17" type="primary">cngk</name>
    <name evidence="15 16" type="synonym">si:dkey-196h17.4</name>
</gene>
<keyword evidence="6 10" id="KW-0406">Ion transport</keyword>
<evidence type="ECO:0000256" key="3">
    <source>
        <dbReference type="ARBA" id="ARBA00022692"/>
    </source>
</evidence>
<feature type="transmembrane region" description="Helical" evidence="12">
    <location>
        <begin position="57"/>
        <end position="81"/>
    </location>
</feature>
<keyword evidence="4" id="KW-0630">Potassium</keyword>
<feature type="transmembrane region" description="Helical" evidence="12">
    <location>
        <begin position="1862"/>
        <end position="1895"/>
    </location>
</feature>
<dbReference type="GeneID" id="110440193"/>
<dbReference type="RefSeq" id="XP_073775294.1">
    <property type="nucleotide sequence ID" value="XM_073919193.1"/>
</dbReference>
<keyword evidence="7 12" id="KW-0472">Membrane</keyword>
<dbReference type="InterPro" id="IPR013099">
    <property type="entry name" value="K_chnl_dom"/>
</dbReference>
<feature type="domain" description="Cyclic nucleotide-binding" evidence="13">
    <location>
        <begin position="340"/>
        <end position="440"/>
    </location>
</feature>
<feature type="transmembrane region" description="Helical" evidence="12">
    <location>
        <begin position="1776"/>
        <end position="1799"/>
    </location>
</feature>
<feature type="transmembrane region" description="Helical" evidence="12">
    <location>
        <begin position="1675"/>
        <end position="1694"/>
    </location>
</feature>
<feature type="transmembrane region" description="Helical" evidence="12">
    <location>
        <begin position="678"/>
        <end position="697"/>
    </location>
</feature>
<feature type="transmembrane region" description="Helical" evidence="12">
    <location>
        <begin position="21"/>
        <end position="45"/>
    </location>
</feature>
<accession>A0A8M9QP10</accession>
<dbReference type="FunFam" id="2.60.120.10:FF:000057">
    <property type="entry name" value="Cyclic nucleotide-binding domain protein"/>
    <property type="match status" value="1"/>
</dbReference>
<feature type="transmembrane region" description="Helical" evidence="12">
    <location>
        <begin position="1110"/>
        <end position="1127"/>
    </location>
</feature>
<evidence type="ECO:0000256" key="6">
    <source>
        <dbReference type="ARBA" id="ARBA00023065"/>
    </source>
</evidence>
<evidence type="ECO:0000256" key="4">
    <source>
        <dbReference type="ARBA" id="ARBA00022958"/>
    </source>
</evidence>
<dbReference type="PRINTS" id="PR01333">
    <property type="entry name" value="2POREKCHANEL"/>
</dbReference>
<proteinExistence type="evidence at protein level"/>
<feature type="transmembrane region" description="Helical" evidence="12">
    <location>
        <begin position="1054"/>
        <end position="1072"/>
    </location>
</feature>
<dbReference type="OrthoDB" id="415460at2759"/>
<dbReference type="InterPro" id="IPR005821">
    <property type="entry name" value="Ion_trans_dom"/>
</dbReference>
<evidence type="ECO:0000259" key="13">
    <source>
        <dbReference type="PROSITE" id="PS50042"/>
    </source>
</evidence>
<evidence type="ECO:0000256" key="1">
    <source>
        <dbReference type="ARBA" id="ARBA00004141"/>
    </source>
</evidence>
<feature type="transmembrane region" description="Helical" evidence="12">
    <location>
        <begin position="723"/>
        <end position="741"/>
    </location>
</feature>
<dbReference type="SUPFAM" id="SSF81324">
    <property type="entry name" value="Voltage-gated potassium channels"/>
    <property type="match status" value="4"/>
</dbReference>
<feature type="transmembrane region" description="Helical" evidence="12">
    <location>
        <begin position="1228"/>
        <end position="1254"/>
    </location>
</feature>
<reference evidence="15" key="3">
    <citation type="journal article" date="2016" name="BMC Genomics">
        <title>Gene evolution and gene expression after whole genome duplication in fish: the PhyloFish database.</title>
        <authorList>
            <person name="Pasquier J."/>
            <person name="Cabau C."/>
            <person name="Nguyen T."/>
            <person name="Jouanno E."/>
            <person name="Severac D."/>
            <person name="Braasch I."/>
            <person name="Journot L."/>
            <person name="Pontarotti P."/>
            <person name="Klopp C."/>
            <person name="Postlethwait J.H."/>
            <person name="Guiguen Y."/>
            <person name="Bobe J."/>
        </authorList>
    </citation>
    <scope>NUCLEOTIDE SEQUENCE</scope>
    <source>
        <strain evidence="15">Tuebingen</strain>
    </source>
</reference>
<feature type="transmembrane region" description="Helical" evidence="12">
    <location>
        <begin position="567"/>
        <end position="586"/>
    </location>
</feature>
<dbReference type="GO" id="GO:1901317">
    <property type="term" value="P:regulation of flagellated sperm motility"/>
    <property type="evidence" value="ECO:0000314"/>
    <property type="project" value="ZFIN"/>
</dbReference>
<dbReference type="PROSITE" id="PS50042">
    <property type="entry name" value="CNMP_BINDING_3"/>
    <property type="match status" value="4"/>
</dbReference>
<keyword evidence="18" id="KW-1267">Proteomics identification</keyword>
<dbReference type="Pfam" id="PF00520">
    <property type="entry name" value="Ion_trans"/>
    <property type="match status" value="2"/>
</dbReference>
<feature type="transmembrane region" description="Helical" evidence="12">
    <location>
        <begin position="1750"/>
        <end position="1770"/>
    </location>
</feature>
<keyword evidence="14" id="KW-1185">Reference proteome</keyword>
<reference evidence="15 16" key="4">
    <citation type="submission" date="2025-04" db="UniProtKB">
        <authorList>
            <consortium name="RefSeq"/>
        </authorList>
    </citation>
    <scope>IDENTIFICATION</scope>
    <source>
        <strain evidence="15 16">Tuebingen</strain>
    </source>
</reference>
<comment type="similarity">
    <text evidence="10">Belongs to the two pore domain potassium channel (TC 1.A.1.8) family.</text>
</comment>
<dbReference type="InterPro" id="IPR050866">
    <property type="entry name" value="CNG_cation_channel"/>
</dbReference>
<evidence type="ECO:0000256" key="5">
    <source>
        <dbReference type="ARBA" id="ARBA00022989"/>
    </source>
</evidence>
<dbReference type="SUPFAM" id="SSF51206">
    <property type="entry name" value="cAMP-binding domain-like"/>
    <property type="match status" value="4"/>
</dbReference>
<evidence type="ECO:0000256" key="8">
    <source>
        <dbReference type="ARBA" id="ARBA00023286"/>
    </source>
</evidence>
<dbReference type="InterPro" id="IPR018488">
    <property type="entry name" value="cNMP-bd_CS"/>
</dbReference>
<dbReference type="GO" id="GO:0005249">
    <property type="term" value="F:voltage-gated potassium channel activity"/>
    <property type="evidence" value="ECO:0000314"/>
    <property type="project" value="ZFIN"/>
</dbReference>
<evidence type="ECO:0000256" key="9">
    <source>
        <dbReference type="ARBA" id="ARBA00023303"/>
    </source>
</evidence>
<dbReference type="PANTHER" id="PTHR45638">
    <property type="entry name" value="CYCLIC NUCLEOTIDE-GATED CATION CHANNEL SUBUNIT A"/>
    <property type="match status" value="1"/>
</dbReference>
<dbReference type="Gene3D" id="1.10.287.70">
    <property type="match status" value="4"/>
</dbReference>
<dbReference type="Gene3D" id="1.10.287.630">
    <property type="entry name" value="Helix hairpin bin"/>
    <property type="match status" value="4"/>
</dbReference>
<evidence type="ECO:0000313" key="17">
    <source>
        <dbReference type="ZFIN" id="ZDB-GENE-081107-57"/>
    </source>
</evidence>
<protein>
    <submittedName>
        <fullName evidence="15 16">Cyclic nucleotide-gated cation channel alpha-3-like</fullName>
    </submittedName>
</protein>